<name>S9QPI3_9RHOB</name>
<evidence type="ECO:0000256" key="1">
    <source>
        <dbReference type="SAM" id="MobiDB-lite"/>
    </source>
</evidence>
<sequence length="92" mass="10336">MHVRDIQLEGFDGPEPEGQKPGTVSLVGEGHRITIAMTAPPRLSPWKRGLRRRIVAHAIDRVLRLPEFRTGRQRLSFADHLRRLVGPDPADG</sequence>
<evidence type="ECO:0000313" key="2">
    <source>
        <dbReference type="EMBL" id="EPX83356.1"/>
    </source>
</evidence>
<accession>S9QPI3</accession>
<feature type="region of interest" description="Disordered" evidence="1">
    <location>
        <begin position="1"/>
        <end position="21"/>
    </location>
</feature>
<dbReference type="OrthoDB" id="7871139at2"/>
<keyword evidence="3" id="KW-1185">Reference proteome</keyword>
<organism evidence="2 3">
    <name type="scientific">Salipiger mucosus DSM 16094</name>
    <dbReference type="NCBI Taxonomy" id="1123237"/>
    <lineage>
        <taxon>Bacteria</taxon>
        <taxon>Pseudomonadati</taxon>
        <taxon>Pseudomonadota</taxon>
        <taxon>Alphaproteobacteria</taxon>
        <taxon>Rhodobacterales</taxon>
        <taxon>Roseobacteraceae</taxon>
        <taxon>Salipiger</taxon>
    </lineage>
</organism>
<dbReference type="RefSeq" id="WP_020042830.1">
    <property type="nucleotide sequence ID" value="NZ_KE557275.1"/>
</dbReference>
<evidence type="ECO:0000313" key="3">
    <source>
        <dbReference type="Proteomes" id="UP000015347"/>
    </source>
</evidence>
<reference evidence="3" key="1">
    <citation type="journal article" date="2014" name="Stand. Genomic Sci.">
        <title>Genome sequence of the exopolysaccharide-producing Salipiger mucosus type strain (DSM 16094(T)), a moderately halophilic member of the Roseobacter clade.</title>
        <authorList>
            <person name="Riedel T."/>
            <person name="Spring S."/>
            <person name="Fiebig A."/>
            <person name="Petersen J."/>
            <person name="Kyrpides N.C."/>
            <person name="Goker M."/>
            <person name="Klenk H.P."/>
        </authorList>
    </citation>
    <scope>NUCLEOTIDE SEQUENCE [LARGE SCALE GENOMIC DNA]</scope>
    <source>
        <strain evidence="3">DSM 16094</strain>
    </source>
</reference>
<gene>
    <name evidence="2" type="ORF">Salmuc_01018</name>
</gene>
<proteinExistence type="predicted"/>
<protein>
    <submittedName>
        <fullName evidence="2">Uncharacterized protein</fullName>
    </submittedName>
</protein>
<dbReference type="STRING" id="1123237.Salmuc_01018"/>
<dbReference type="AlphaFoldDB" id="S9QPI3"/>
<dbReference type="HOGENOM" id="CLU_2411491_0_0_5"/>
<comment type="caution">
    <text evidence="2">The sequence shown here is derived from an EMBL/GenBank/DDBJ whole genome shotgun (WGS) entry which is preliminary data.</text>
</comment>
<dbReference type="EMBL" id="APVH01000016">
    <property type="protein sequence ID" value="EPX83356.1"/>
    <property type="molecule type" value="Genomic_DNA"/>
</dbReference>
<dbReference type="Proteomes" id="UP000015347">
    <property type="component" value="Unassembled WGS sequence"/>
</dbReference>
<dbReference type="eggNOG" id="ENOG503373W">
    <property type="taxonomic scope" value="Bacteria"/>
</dbReference>